<dbReference type="RefSeq" id="WP_405323502.1">
    <property type="nucleotide sequence ID" value="NZ_JAZGZR010000078.1"/>
</dbReference>
<sequence length="129" mass="14419">MISSVFITRNKERDPILVYQVDNNGLYINVHVQCANLKFGKHTFTLSVKDKNGKEYLEDKNIEIEIADDGTTQSANSAIAEAILYIEMTPEELYGLNHIIISTRVDASEAPELNSTNILYLLKGDVDNG</sequence>
<proteinExistence type="predicted"/>
<keyword evidence="2" id="KW-1185">Reference proteome</keyword>
<reference evidence="1 2" key="1">
    <citation type="submission" date="2024-02" db="EMBL/GenBank/DDBJ databases">
        <title>Comparative Genomic Analysis of Flavobacterium Species Causing Columnaris Disease of Freshwater Fish in Thailand: Insights into Virulence and Resistance Mechanisms.</title>
        <authorList>
            <person name="Nguyen D."/>
            <person name="Chokmangmeepisarn P."/>
            <person name="Khianchaikhan K."/>
            <person name="Morishita M."/>
            <person name="Bunnoy A."/>
            <person name="Rodkhum C."/>
        </authorList>
    </citation>
    <scope>NUCLEOTIDE SEQUENCE [LARGE SCALE GENOMIC DNA]</scope>
    <source>
        <strain evidence="1 2">KCRT2007</strain>
    </source>
</reference>
<gene>
    <name evidence="1" type="ORF">V3Q77_14415</name>
</gene>
<accession>A0ABW8PSW6</accession>
<protein>
    <recommendedName>
        <fullName evidence="3">Cadherin domain-containing protein</fullName>
    </recommendedName>
</protein>
<evidence type="ECO:0008006" key="3">
    <source>
        <dbReference type="Google" id="ProtNLM"/>
    </source>
</evidence>
<dbReference type="Proteomes" id="UP001621813">
    <property type="component" value="Unassembled WGS sequence"/>
</dbReference>
<evidence type="ECO:0000313" key="1">
    <source>
        <dbReference type="EMBL" id="MFK7051069.1"/>
    </source>
</evidence>
<organism evidence="1 2">
    <name type="scientific">Flavobacterium davisii</name>
    <dbReference type="NCBI Taxonomy" id="2906077"/>
    <lineage>
        <taxon>Bacteria</taxon>
        <taxon>Pseudomonadati</taxon>
        <taxon>Bacteroidota</taxon>
        <taxon>Flavobacteriia</taxon>
        <taxon>Flavobacteriales</taxon>
        <taxon>Flavobacteriaceae</taxon>
        <taxon>Flavobacterium</taxon>
    </lineage>
</organism>
<comment type="caution">
    <text evidence="1">The sequence shown here is derived from an EMBL/GenBank/DDBJ whole genome shotgun (WGS) entry which is preliminary data.</text>
</comment>
<name>A0ABW8PSW6_9FLAO</name>
<dbReference type="EMBL" id="JAZGZR010000078">
    <property type="protein sequence ID" value="MFK7051069.1"/>
    <property type="molecule type" value="Genomic_DNA"/>
</dbReference>
<evidence type="ECO:0000313" key="2">
    <source>
        <dbReference type="Proteomes" id="UP001621813"/>
    </source>
</evidence>